<gene>
    <name evidence="2" type="ORF">O6P43_012057</name>
</gene>
<dbReference type="PANTHER" id="PTHR47382">
    <property type="entry name" value="U-BOX DOMAIN-CONTAINING PROTEIN 52-LIKE"/>
    <property type="match status" value="1"/>
</dbReference>
<evidence type="ECO:0000313" key="2">
    <source>
        <dbReference type="EMBL" id="KAJ7967854.1"/>
    </source>
</evidence>
<dbReference type="SUPFAM" id="SSF52402">
    <property type="entry name" value="Adenine nucleotide alpha hydrolases-like"/>
    <property type="match status" value="1"/>
</dbReference>
<dbReference type="EMBL" id="JARAOO010000005">
    <property type="protein sequence ID" value="KAJ7967854.1"/>
    <property type="molecule type" value="Genomic_DNA"/>
</dbReference>
<comment type="caution">
    <text evidence="2">The sequence shown here is derived from an EMBL/GenBank/DDBJ whole genome shotgun (WGS) entry which is preliminary data.</text>
</comment>
<dbReference type="Pfam" id="PF00582">
    <property type="entry name" value="Usp"/>
    <property type="match status" value="1"/>
</dbReference>
<accession>A0AAD7M0T0</accession>
<proteinExistence type="predicted"/>
<reference evidence="2" key="1">
    <citation type="journal article" date="2023" name="Science">
        <title>Elucidation of the pathway for biosynthesis of saponin adjuvants from the soapbark tree.</title>
        <authorList>
            <person name="Reed J."/>
            <person name="Orme A."/>
            <person name="El-Demerdash A."/>
            <person name="Owen C."/>
            <person name="Martin L.B.B."/>
            <person name="Misra R.C."/>
            <person name="Kikuchi S."/>
            <person name="Rejzek M."/>
            <person name="Martin A.C."/>
            <person name="Harkess A."/>
            <person name="Leebens-Mack J."/>
            <person name="Louveau T."/>
            <person name="Stephenson M.J."/>
            <person name="Osbourn A."/>
        </authorList>
    </citation>
    <scope>NUCLEOTIDE SEQUENCE</scope>
    <source>
        <strain evidence="2">S10</strain>
    </source>
</reference>
<dbReference type="InterPro" id="IPR006016">
    <property type="entry name" value="UspA"/>
</dbReference>
<protein>
    <submittedName>
        <fullName evidence="2">U-box domain-containing protein 33</fullName>
    </submittedName>
</protein>
<dbReference type="InterPro" id="IPR014729">
    <property type="entry name" value="Rossmann-like_a/b/a_fold"/>
</dbReference>
<dbReference type="AlphaFoldDB" id="A0AAD7M0T0"/>
<sequence length="290" mass="32888">MILMKGPAAAHGILLGSRKTKFLIIILAAAVTTARLWQEEHINAEELFEINLRLPLNTIREDCEREECESSLFSYDFHGEEDCVYVAVGIGNSESSMEALLWTLLHAVSPSTTVYLIHVFPEVRLIPSPMGRLPRNHVNPEFVENYLAQEKGKRRLLLQKFINSCSASKVKVEILLIEGDDVAKAIIKLITNLNIRKLAVGTTKSNLSKVGSRRRNVIAKQILKNAPESCDVKVVCEGTEVIDQILWSVSPRTSNASNIKSTQEEDERYKVVPYKLFRPKMIWLFRPWFL</sequence>
<evidence type="ECO:0000313" key="3">
    <source>
        <dbReference type="Proteomes" id="UP001163823"/>
    </source>
</evidence>
<dbReference type="PANTHER" id="PTHR47382:SF4">
    <property type="entry name" value="AMINOACYLTRANSFERASE, E1 UBIQUITIN-ACTIVATING ENZYME-RELATED"/>
    <property type="match status" value="1"/>
</dbReference>
<dbReference type="Gene3D" id="3.40.50.620">
    <property type="entry name" value="HUPs"/>
    <property type="match status" value="1"/>
</dbReference>
<name>A0AAD7M0T0_QUISA</name>
<dbReference type="Proteomes" id="UP001163823">
    <property type="component" value="Chromosome 5"/>
</dbReference>
<dbReference type="KEGG" id="qsa:O6P43_012057"/>
<feature type="domain" description="UspA" evidence="1">
    <location>
        <begin position="86"/>
        <end position="219"/>
    </location>
</feature>
<evidence type="ECO:0000259" key="1">
    <source>
        <dbReference type="Pfam" id="PF00582"/>
    </source>
</evidence>
<dbReference type="CDD" id="cd01989">
    <property type="entry name" value="USP_STK_Ubox_N"/>
    <property type="match status" value="1"/>
</dbReference>
<organism evidence="2 3">
    <name type="scientific">Quillaja saponaria</name>
    <name type="common">Soap bark tree</name>
    <dbReference type="NCBI Taxonomy" id="32244"/>
    <lineage>
        <taxon>Eukaryota</taxon>
        <taxon>Viridiplantae</taxon>
        <taxon>Streptophyta</taxon>
        <taxon>Embryophyta</taxon>
        <taxon>Tracheophyta</taxon>
        <taxon>Spermatophyta</taxon>
        <taxon>Magnoliopsida</taxon>
        <taxon>eudicotyledons</taxon>
        <taxon>Gunneridae</taxon>
        <taxon>Pentapetalae</taxon>
        <taxon>rosids</taxon>
        <taxon>fabids</taxon>
        <taxon>Fabales</taxon>
        <taxon>Quillajaceae</taxon>
        <taxon>Quillaja</taxon>
    </lineage>
</organism>
<keyword evidence="3" id="KW-1185">Reference proteome</keyword>